<organism evidence="1 2">
    <name type="scientific">Funneliformis geosporum</name>
    <dbReference type="NCBI Taxonomy" id="1117311"/>
    <lineage>
        <taxon>Eukaryota</taxon>
        <taxon>Fungi</taxon>
        <taxon>Fungi incertae sedis</taxon>
        <taxon>Mucoromycota</taxon>
        <taxon>Glomeromycotina</taxon>
        <taxon>Glomeromycetes</taxon>
        <taxon>Glomerales</taxon>
        <taxon>Glomeraceae</taxon>
        <taxon>Funneliformis</taxon>
    </lineage>
</organism>
<feature type="non-terminal residue" evidence="1">
    <location>
        <position position="1"/>
    </location>
</feature>
<comment type="caution">
    <text evidence="1">The sequence shown here is derived from an EMBL/GenBank/DDBJ whole genome shotgun (WGS) entry which is preliminary data.</text>
</comment>
<keyword evidence="2" id="KW-1185">Reference proteome</keyword>
<proteinExistence type="predicted"/>
<accession>A0A9W4T7N0</accession>
<evidence type="ECO:0000313" key="2">
    <source>
        <dbReference type="Proteomes" id="UP001153678"/>
    </source>
</evidence>
<reference evidence="1" key="1">
    <citation type="submission" date="2022-08" db="EMBL/GenBank/DDBJ databases">
        <authorList>
            <person name="Kallberg Y."/>
            <person name="Tangrot J."/>
            <person name="Rosling A."/>
        </authorList>
    </citation>
    <scope>NUCLEOTIDE SEQUENCE</scope>
    <source>
        <strain evidence="1">Wild A</strain>
    </source>
</reference>
<gene>
    <name evidence="1" type="ORF">FWILDA_LOCUS17126</name>
</gene>
<dbReference type="AlphaFoldDB" id="A0A9W4T7N0"/>
<protein>
    <submittedName>
        <fullName evidence="1">9016_t:CDS:1</fullName>
    </submittedName>
</protein>
<evidence type="ECO:0000313" key="1">
    <source>
        <dbReference type="EMBL" id="CAI2195537.1"/>
    </source>
</evidence>
<dbReference type="Proteomes" id="UP001153678">
    <property type="component" value="Unassembled WGS sequence"/>
</dbReference>
<feature type="non-terminal residue" evidence="1">
    <location>
        <position position="51"/>
    </location>
</feature>
<sequence>KIPKLSSLALPQININENPQEEFSSISSNLNINYNSQDDTQLDIFDDRNKI</sequence>
<name>A0A9W4T7N0_9GLOM</name>
<dbReference type="EMBL" id="CAMKVN010012596">
    <property type="protein sequence ID" value="CAI2195537.1"/>
    <property type="molecule type" value="Genomic_DNA"/>
</dbReference>